<dbReference type="InterPro" id="IPR036736">
    <property type="entry name" value="ACP-like_sf"/>
</dbReference>
<organism evidence="2 3">
    <name type="scientific">Candidatus Alloenteromonas pullicola</name>
    <dbReference type="NCBI Taxonomy" id="2840784"/>
    <lineage>
        <taxon>Bacteria</taxon>
        <taxon>Bacillati</taxon>
        <taxon>Bacillota</taxon>
        <taxon>Bacillota incertae sedis</taxon>
        <taxon>Candidatus Alloenteromonas</taxon>
    </lineage>
</organism>
<evidence type="ECO:0000259" key="1">
    <source>
        <dbReference type="PROSITE" id="PS50075"/>
    </source>
</evidence>
<evidence type="ECO:0000313" key="3">
    <source>
        <dbReference type="Proteomes" id="UP000824070"/>
    </source>
</evidence>
<reference evidence="2" key="2">
    <citation type="journal article" date="2021" name="PeerJ">
        <title>Extensive microbial diversity within the chicken gut microbiome revealed by metagenomics and culture.</title>
        <authorList>
            <person name="Gilroy R."/>
            <person name="Ravi A."/>
            <person name="Getino M."/>
            <person name="Pursley I."/>
            <person name="Horton D.L."/>
            <person name="Alikhan N.F."/>
            <person name="Baker D."/>
            <person name="Gharbi K."/>
            <person name="Hall N."/>
            <person name="Watson M."/>
            <person name="Adriaenssens E.M."/>
            <person name="Foster-Nyarko E."/>
            <person name="Jarju S."/>
            <person name="Secka A."/>
            <person name="Antonio M."/>
            <person name="Oren A."/>
            <person name="Chaudhuri R.R."/>
            <person name="La Ragione R."/>
            <person name="Hildebrand F."/>
            <person name="Pallen M.J."/>
        </authorList>
    </citation>
    <scope>NUCLEOTIDE SEQUENCE</scope>
    <source>
        <strain evidence="2">ChiGjej1B1-22543</strain>
    </source>
</reference>
<feature type="domain" description="Carrier" evidence="1">
    <location>
        <begin position="1"/>
        <end position="70"/>
    </location>
</feature>
<dbReference type="InterPro" id="IPR009081">
    <property type="entry name" value="PP-bd_ACP"/>
</dbReference>
<sequence length="72" mass="8352">MEEIRTMFAERMNLEEVKDNQSLKDLGLDSLDVVEMCLDLEEKYGIQFTTEELTSFKTIGDLFNSIEKKLGE</sequence>
<dbReference type="PROSITE" id="PS50075">
    <property type="entry name" value="CARRIER"/>
    <property type="match status" value="1"/>
</dbReference>
<evidence type="ECO:0000313" key="2">
    <source>
        <dbReference type="EMBL" id="HIU44878.1"/>
    </source>
</evidence>
<dbReference type="Pfam" id="PF00550">
    <property type="entry name" value="PP-binding"/>
    <property type="match status" value="1"/>
</dbReference>
<reference evidence="2" key="1">
    <citation type="submission" date="2020-10" db="EMBL/GenBank/DDBJ databases">
        <authorList>
            <person name="Gilroy R."/>
        </authorList>
    </citation>
    <scope>NUCLEOTIDE SEQUENCE</scope>
    <source>
        <strain evidence="2">ChiGjej1B1-22543</strain>
    </source>
</reference>
<comment type="caution">
    <text evidence="2">The sequence shown here is derived from an EMBL/GenBank/DDBJ whole genome shotgun (WGS) entry which is preliminary data.</text>
</comment>
<dbReference type="AlphaFoldDB" id="A0A9D1LN31"/>
<dbReference type="SUPFAM" id="SSF47336">
    <property type="entry name" value="ACP-like"/>
    <property type="match status" value="1"/>
</dbReference>
<dbReference type="EMBL" id="DVMV01000010">
    <property type="protein sequence ID" value="HIU44878.1"/>
    <property type="molecule type" value="Genomic_DNA"/>
</dbReference>
<gene>
    <name evidence="2" type="ORF">IAC52_01085</name>
</gene>
<proteinExistence type="predicted"/>
<dbReference type="Gene3D" id="1.10.1200.10">
    <property type="entry name" value="ACP-like"/>
    <property type="match status" value="1"/>
</dbReference>
<protein>
    <submittedName>
        <fullName evidence="2">Acyl carrier protein</fullName>
    </submittedName>
</protein>
<name>A0A9D1LN31_9FIRM</name>
<accession>A0A9D1LN31</accession>
<dbReference type="Proteomes" id="UP000824070">
    <property type="component" value="Unassembled WGS sequence"/>
</dbReference>